<proteinExistence type="predicted"/>
<dbReference type="AlphaFoldDB" id="A0AAV5UYZ0"/>
<organism evidence="3 4">
    <name type="scientific">Pristionchus fissidentatus</name>
    <dbReference type="NCBI Taxonomy" id="1538716"/>
    <lineage>
        <taxon>Eukaryota</taxon>
        <taxon>Metazoa</taxon>
        <taxon>Ecdysozoa</taxon>
        <taxon>Nematoda</taxon>
        <taxon>Chromadorea</taxon>
        <taxon>Rhabditida</taxon>
        <taxon>Rhabditina</taxon>
        <taxon>Diplogasteromorpha</taxon>
        <taxon>Diplogasteroidea</taxon>
        <taxon>Neodiplogasteridae</taxon>
        <taxon>Pristionchus</taxon>
    </lineage>
</organism>
<accession>A0AAV5UYZ0</accession>
<keyword evidence="2" id="KW-0472">Membrane</keyword>
<evidence type="ECO:0000256" key="1">
    <source>
        <dbReference type="SAM" id="MobiDB-lite"/>
    </source>
</evidence>
<keyword evidence="4" id="KW-1185">Reference proteome</keyword>
<reference evidence="3" key="1">
    <citation type="submission" date="2023-10" db="EMBL/GenBank/DDBJ databases">
        <title>Genome assembly of Pristionchus species.</title>
        <authorList>
            <person name="Yoshida K."/>
            <person name="Sommer R.J."/>
        </authorList>
    </citation>
    <scope>NUCLEOTIDE SEQUENCE</scope>
    <source>
        <strain evidence="3">RS5133</strain>
    </source>
</reference>
<keyword evidence="2" id="KW-0812">Transmembrane</keyword>
<feature type="transmembrane region" description="Helical" evidence="2">
    <location>
        <begin position="69"/>
        <end position="90"/>
    </location>
</feature>
<gene>
    <name evidence="3" type="ORF">PFISCL1PPCAC_3563</name>
</gene>
<name>A0AAV5UYZ0_9BILA</name>
<sequence>NAKEAVTPERMHVLHLNGYIAFWAPVPGIRITTAFLLLIAPTTMFVLFRIRRQLMGKISDMASTSRSHHVNLAKMTSLMALVSPLINMAFLRPYRRALTHAAISLRNRNPANTPSYQITPKSNSLRKTQKS</sequence>
<feature type="region of interest" description="Disordered" evidence="1">
    <location>
        <begin position="111"/>
        <end position="131"/>
    </location>
</feature>
<protein>
    <recommendedName>
        <fullName evidence="5">G protein-coupled receptor</fullName>
    </recommendedName>
</protein>
<feature type="non-terminal residue" evidence="3">
    <location>
        <position position="1"/>
    </location>
</feature>
<dbReference type="EMBL" id="BTSY01000001">
    <property type="protein sequence ID" value="GMT12266.1"/>
    <property type="molecule type" value="Genomic_DNA"/>
</dbReference>
<evidence type="ECO:0000313" key="3">
    <source>
        <dbReference type="EMBL" id="GMT12266.1"/>
    </source>
</evidence>
<evidence type="ECO:0008006" key="5">
    <source>
        <dbReference type="Google" id="ProtNLM"/>
    </source>
</evidence>
<dbReference type="Proteomes" id="UP001432322">
    <property type="component" value="Unassembled WGS sequence"/>
</dbReference>
<evidence type="ECO:0000313" key="4">
    <source>
        <dbReference type="Proteomes" id="UP001432322"/>
    </source>
</evidence>
<keyword evidence="2" id="KW-1133">Transmembrane helix</keyword>
<comment type="caution">
    <text evidence="3">The sequence shown here is derived from an EMBL/GenBank/DDBJ whole genome shotgun (WGS) entry which is preliminary data.</text>
</comment>
<feature type="transmembrane region" description="Helical" evidence="2">
    <location>
        <begin position="20"/>
        <end position="48"/>
    </location>
</feature>
<evidence type="ECO:0000256" key="2">
    <source>
        <dbReference type="SAM" id="Phobius"/>
    </source>
</evidence>